<dbReference type="KEGG" id="mtr:25482055"/>
<dbReference type="FunFam" id="2.40.160.10:FF:000003">
    <property type="entry name" value="Outer mitochondrial membrane protein porin"/>
    <property type="match status" value="1"/>
</dbReference>
<dbReference type="eggNOG" id="KOG3126">
    <property type="taxonomic scope" value="Eukaryota"/>
</dbReference>
<reference evidence="11" key="3">
    <citation type="submission" date="2015-04" db="UniProtKB">
        <authorList>
            <consortium name="EnsemblPlants"/>
        </authorList>
    </citation>
    <scope>IDENTIFICATION</scope>
    <source>
        <strain evidence="11">cv. Jemalong A17</strain>
    </source>
</reference>
<protein>
    <submittedName>
        <fullName evidence="9">Porin/voltage-dependent anion-selective channel protein</fullName>
    </submittedName>
    <submittedName>
        <fullName evidence="10">Putative Porin domain-containing protein</fullName>
    </submittedName>
</protein>
<evidence type="ECO:0000313" key="9">
    <source>
        <dbReference type="EMBL" id="KEH40016.1"/>
    </source>
</evidence>
<dbReference type="PANTHER" id="PTHR11743:SF61">
    <property type="entry name" value="MITOCHONDRIAL OUTER MEMBRANE PROTEIN PORIN 2-LIKE"/>
    <property type="match status" value="1"/>
</dbReference>
<dbReference type="HOGENOM" id="CLU_069937_0_0_1"/>
<dbReference type="InterPro" id="IPR001925">
    <property type="entry name" value="Porin_Euk"/>
</dbReference>
<dbReference type="Proteomes" id="UP000265566">
    <property type="component" value="Chromosome 1"/>
</dbReference>
<evidence type="ECO:0000256" key="6">
    <source>
        <dbReference type="ARBA" id="ARBA00023065"/>
    </source>
</evidence>
<keyword evidence="6" id="KW-0406">Ion transport</keyword>
<keyword evidence="12" id="KW-1185">Reference proteome</keyword>
<dbReference type="Pfam" id="PF01459">
    <property type="entry name" value="Porin_3"/>
    <property type="match status" value="1"/>
</dbReference>
<dbReference type="PANTHER" id="PTHR11743">
    <property type="entry name" value="VOLTAGE-DEPENDENT ANION-SELECTIVE CHANNEL"/>
    <property type="match status" value="1"/>
</dbReference>
<dbReference type="GO" id="GO:0046930">
    <property type="term" value="C:pore complex"/>
    <property type="evidence" value="ECO:0007669"/>
    <property type="project" value="UniProtKB-KW"/>
</dbReference>
<dbReference type="GO" id="GO:0015288">
    <property type="term" value="F:porin activity"/>
    <property type="evidence" value="ECO:0007669"/>
    <property type="project" value="UniProtKB-KW"/>
</dbReference>
<comment type="subcellular location">
    <subcellularLocation>
        <location evidence="1">Membrane</location>
    </subcellularLocation>
</comment>
<dbReference type="Proteomes" id="UP000002051">
    <property type="component" value="Unassembled WGS sequence"/>
</dbReference>
<dbReference type="GO" id="GO:0005741">
    <property type="term" value="C:mitochondrial outer membrane"/>
    <property type="evidence" value="ECO:0000318"/>
    <property type="project" value="GO_Central"/>
</dbReference>
<dbReference type="EnsemblPlants" id="KEH40016">
    <property type="protein sequence ID" value="KEH40016"/>
    <property type="gene ID" value="MTR_1g018205"/>
</dbReference>
<dbReference type="CDD" id="cd07306">
    <property type="entry name" value="Porin3_VDAC"/>
    <property type="match status" value="1"/>
</dbReference>
<dbReference type="Gramene" id="rna669">
    <property type="protein sequence ID" value="RHN77235.1"/>
    <property type="gene ID" value="gene669"/>
</dbReference>
<dbReference type="PaxDb" id="3880-AES59319"/>
<name>A0A072VEI7_MEDTR</name>
<dbReference type="InterPro" id="IPR027246">
    <property type="entry name" value="Porin_Euk/Tom40"/>
</dbReference>
<keyword evidence="8" id="KW-0472">Membrane</keyword>
<evidence type="ECO:0000313" key="11">
    <source>
        <dbReference type="EnsemblPlants" id="KEH40016"/>
    </source>
</evidence>
<keyword evidence="4" id="KW-1134">Transmembrane beta strand</keyword>
<evidence type="ECO:0000313" key="10">
    <source>
        <dbReference type="EMBL" id="RHN77235.1"/>
    </source>
</evidence>
<keyword evidence="7" id="KW-0626">Porin</keyword>
<dbReference type="EMBL" id="CM001217">
    <property type="protein sequence ID" value="KEH40016.1"/>
    <property type="molecule type" value="Genomic_DNA"/>
</dbReference>
<evidence type="ECO:0000313" key="13">
    <source>
        <dbReference type="Proteomes" id="UP000265566"/>
    </source>
</evidence>
<evidence type="ECO:0000256" key="3">
    <source>
        <dbReference type="ARBA" id="ARBA00022448"/>
    </source>
</evidence>
<dbReference type="AlphaFoldDB" id="A0A072VEI7"/>
<dbReference type="OrthoDB" id="7827681at2759"/>
<accession>A0A072VEI7</accession>
<evidence type="ECO:0000256" key="4">
    <source>
        <dbReference type="ARBA" id="ARBA00022452"/>
    </source>
</evidence>
<dbReference type="InterPro" id="IPR023614">
    <property type="entry name" value="Porin_dom_sf"/>
</dbReference>
<reference evidence="10" key="5">
    <citation type="journal article" date="2018" name="Nat. Plants">
        <title>Whole-genome landscape of Medicago truncatula symbiotic genes.</title>
        <authorList>
            <person name="Pecrix Y."/>
            <person name="Gamas P."/>
            <person name="Carrere S."/>
        </authorList>
    </citation>
    <scope>NUCLEOTIDE SEQUENCE</scope>
    <source>
        <tissue evidence="10">Leaves</tissue>
    </source>
</reference>
<sequence length="277" mass="29708">MSSKGPGLFSDIGKKSRDILTKDYNSDQKLTISSSTNSGLDLNSTLLKSRGLSSGDVAAQFKHNNKTLHFKVDTDSTVLTTFSATDFVPSAKVLASVRLPDYKSGKIEVQYLHDHAGFTAAVDLNRKPAIDFSATIGTPGIAFGAETSYSTLVGNFTKYNAGLCLKLPSSSASVLLADKGDSMKVSYLRDLEKLNGGAIVGEISRRFSTNENTLTVGCSYVVDPQTTVKAKLNNHGNLEAVLQHDLTHKSFLTISGAFETKALENSPKFGFSLLLKP</sequence>
<reference evidence="13" key="4">
    <citation type="journal article" date="2018" name="Nat. Plants">
        <title>Whole-genome landscape of Medicago truncatula symbiotic genes.</title>
        <authorList>
            <person name="Pecrix Y."/>
            <person name="Staton S.E."/>
            <person name="Sallet E."/>
            <person name="Lelandais-Briere C."/>
            <person name="Moreau S."/>
            <person name="Carrere S."/>
            <person name="Blein T."/>
            <person name="Jardinaud M.F."/>
            <person name="Latrasse D."/>
            <person name="Zouine M."/>
            <person name="Zahm M."/>
            <person name="Kreplak J."/>
            <person name="Mayjonade B."/>
            <person name="Satge C."/>
            <person name="Perez M."/>
            <person name="Cauet S."/>
            <person name="Marande W."/>
            <person name="Chantry-Darmon C."/>
            <person name="Lopez-Roques C."/>
            <person name="Bouchez O."/>
            <person name="Berard A."/>
            <person name="Debelle F."/>
            <person name="Munos S."/>
            <person name="Bendahmane A."/>
            <person name="Berges H."/>
            <person name="Niebel A."/>
            <person name="Buitink J."/>
            <person name="Frugier F."/>
            <person name="Benhamed M."/>
            <person name="Crespi M."/>
            <person name="Gouzy J."/>
            <person name="Gamas P."/>
        </authorList>
    </citation>
    <scope>NUCLEOTIDE SEQUENCE [LARGE SCALE GENOMIC DNA]</scope>
    <source>
        <strain evidence="13">cv. Jemalong A17</strain>
    </source>
</reference>
<evidence type="ECO:0000256" key="5">
    <source>
        <dbReference type="ARBA" id="ARBA00022692"/>
    </source>
</evidence>
<keyword evidence="3" id="KW-0813">Transport</keyword>
<keyword evidence="5" id="KW-0812">Transmembrane</keyword>
<evidence type="ECO:0000256" key="7">
    <source>
        <dbReference type="ARBA" id="ARBA00023114"/>
    </source>
</evidence>
<proteinExistence type="inferred from homology"/>
<dbReference type="EMBL" id="PSQE01000001">
    <property type="protein sequence ID" value="RHN77235.1"/>
    <property type="molecule type" value="Genomic_DNA"/>
</dbReference>
<evidence type="ECO:0000313" key="12">
    <source>
        <dbReference type="Proteomes" id="UP000002051"/>
    </source>
</evidence>
<evidence type="ECO:0000256" key="2">
    <source>
        <dbReference type="ARBA" id="ARBA00009624"/>
    </source>
</evidence>
<dbReference type="GO" id="GO:0008308">
    <property type="term" value="F:voltage-gated monoatomic anion channel activity"/>
    <property type="evidence" value="ECO:0000318"/>
    <property type="project" value="GO_Central"/>
</dbReference>
<gene>
    <name evidence="11" type="primary">25482055</name>
    <name evidence="9" type="ordered locus">MTR_1g018205</name>
    <name evidence="10" type="ORF">MtrunA17_Chr1g0152591</name>
</gene>
<organism evidence="9 12">
    <name type="scientific">Medicago truncatula</name>
    <name type="common">Barrel medic</name>
    <name type="synonym">Medicago tribuloides</name>
    <dbReference type="NCBI Taxonomy" id="3880"/>
    <lineage>
        <taxon>Eukaryota</taxon>
        <taxon>Viridiplantae</taxon>
        <taxon>Streptophyta</taxon>
        <taxon>Embryophyta</taxon>
        <taxon>Tracheophyta</taxon>
        <taxon>Spermatophyta</taxon>
        <taxon>Magnoliopsida</taxon>
        <taxon>eudicotyledons</taxon>
        <taxon>Gunneridae</taxon>
        <taxon>Pentapetalae</taxon>
        <taxon>rosids</taxon>
        <taxon>fabids</taxon>
        <taxon>Fabales</taxon>
        <taxon>Fabaceae</taxon>
        <taxon>Papilionoideae</taxon>
        <taxon>50 kb inversion clade</taxon>
        <taxon>NPAAA clade</taxon>
        <taxon>Hologalegina</taxon>
        <taxon>IRL clade</taxon>
        <taxon>Trifolieae</taxon>
        <taxon>Medicago</taxon>
    </lineage>
</organism>
<comment type="similarity">
    <text evidence="2">Belongs to the eukaryotic mitochondrial porin (TC 1.B.8.1) family.</text>
</comment>
<dbReference type="Gene3D" id="2.40.160.10">
    <property type="entry name" value="Porin"/>
    <property type="match status" value="1"/>
</dbReference>
<dbReference type="STRING" id="3880.A0A072VEI7"/>
<reference evidence="9 12" key="1">
    <citation type="journal article" date="2011" name="Nature">
        <title>The Medicago genome provides insight into the evolution of rhizobial symbioses.</title>
        <authorList>
            <person name="Young N.D."/>
            <person name="Debelle F."/>
            <person name="Oldroyd G.E."/>
            <person name="Geurts R."/>
            <person name="Cannon S.B."/>
            <person name="Udvardi M.K."/>
            <person name="Benedito V.A."/>
            <person name="Mayer K.F."/>
            <person name="Gouzy J."/>
            <person name="Schoof H."/>
            <person name="Van de Peer Y."/>
            <person name="Proost S."/>
            <person name="Cook D.R."/>
            <person name="Meyers B.C."/>
            <person name="Spannagl M."/>
            <person name="Cheung F."/>
            <person name="De Mita S."/>
            <person name="Krishnakumar V."/>
            <person name="Gundlach H."/>
            <person name="Zhou S."/>
            <person name="Mudge J."/>
            <person name="Bharti A.K."/>
            <person name="Murray J.D."/>
            <person name="Naoumkina M.A."/>
            <person name="Rosen B."/>
            <person name="Silverstein K.A."/>
            <person name="Tang H."/>
            <person name="Rombauts S."/>
            <person name="Zhao P.X."/>
            <person name="Zhou P."/>
            <person name="Barbe V."/>
            <person name="Bardou P."/>
            <person name="Bechner M."/>
            <person name="Bellec A."/>
            <person name="Berger A."/>
            <person name="Berges H."/>
            <person name="Bidwell S."/>
            <person name="Bisseling T."/>
            <person name="Choisne N."/>
            <person name="Couloux A."/>
            <person name="Denny R."/>
            <person name="Deshpande S."/>
            <person name="Dai X."/>
            <person name="Doyle J.J."/>
            <person name="Dudez A.M."/>
            <person name="Farmer A.D."/>
            <person name="Fouteau S."/>
            <person name="Franken C."/>
            <person name="Gibelin C."/>
            <person name="Gish J."/>
            <person name="Goldstein S."/>
            <person name="Gonzalez A.J."/>
            <person name="Green P.J."/>
            <person name="Hallab A."/>
            <person name="Hartog M."/>
            <person name="Hua A."/>
            <person name="Humphray S.J."/>
            <person name="Jeong D.H."/>
            <person name="Jing Y."/>
            <person name="Jocker A."/>
            <person name="Kenton S.M."/>
            <person name="Kim D.J."/>
            <person name="Klee K."/>
            <person name="Lai H."/>
            <person name="Lang C."/>
            <person name="Lin S."/>
            <person name="Macmil S.L."/>
            <person name="Magdelenat G."/>
            <person name="Matthews L."/>
            <person name="McCorrison J."/>
            <person name="Monaghan E.L."/>
            <person name="Mun J.H."/>
            <person name="Najar F.Z."/>
            <person name="Nicholson C."/>
            <person name="Noirot C."/>
            <person name="O'Bleness M."/>
            <person name="Paule C.R."/>
            <person name="Poulain J."/>
            <person name="Prion F."/>
            <person name="Qin B."/>
            <person name="Qu C."/>
            <person name="Retzel E.F."/>
            <person name="Riddle C."/>
            <person name="Sallet E."/>
            <person name="Samain S."/>
            <person name="Samson N."/>
            <person name="Sanders I."/>
            <person name="Saurat O."/>
            <person name="Scarpelli C."/>
            <person name="Schiex T."/>
            <person name="Segurens B."/>
            <person name="Severin A.J."/>
            <person name="Sherrier D.J."/>
            <person name="Shi R."/>
            <person name="Sims S."/>
            <person name="Singer S.R."/>
            <person name="Sinharoy S."/>
            <person name="Sterck L."/>
            <person name="Viollet A."/>
            <person name="Wang B.B."/>
            <person name="Wang K."/>
            <person name="Wang M."/>
            <person name="Wang X."/>
            <person name="Warfsmann J."/>
            <person name="Weissenbach J."/>
            <person name="White D.D."/>
            <person name="White J.D."/>
            <person name="Wiley G.B."/>
            <person name="Wincker P."/>
            <person name="Xing Y."/>
            <person name="Yang L."/>
            <person name="Yao Z."/>
            <person name="Ying F."/>
            <person name="Zhai J."/>
            <person name="Zhou L."/>
            <person name="Zuber A."/>
            <person name="Denarie J."/>
            <person name="Dixon R.A."/>
            <person name="May G.D."/>
            <person name="Schwartz D.C."/>
            <person name="Rogers J."/>
            <person name="Quetier F."/>
            <person name="Town C.D."/>
            <person name="Roe B.A."/>
        </authorList>
    </citation>
    <scope>NUCLEOTIDE SEQUENCE [LARGE SCALE GENOMIC DNA]</scope>
    <source>
        <strain evidence="9">A17</strain>
        <strain evidence="11 12">cv. Jemalong A17</strain>
    </source>
</reference>
<reference evidence="9 12" key="2">
    <citation type="journal article" date="2014" name="BMC Genomics">
        <title>An improved genome release (version Mt4.0) for the model legume Medicago truncatula.</title>
        <authorList>
            <person name="Tang H."/>
            <person name="Krishnakumar V."/>
            <person name="Bidwell S."/>
            <person name="Rosen B."/>
            <person name="Chan A."/>
            <person name="Zhou S."/>
            <person name="Gentzbittel L."/>
            <person name="Childs K.L."/>
            <person name="Yandell M."/>
            <person name="Gundlach H."/>
            <person name="Mayer K.F."/>
            <person name="Schwartz D.C."/>
            <person name="Town C.D."/>
        </authorList>
    </citation>
    <scope>GENOME REANNOTATION</scope>
    <source>
        <strain evidence="9">A17</strain>
        <strain evidence="11 12">cv. Jemalong A17</strain>
    </source>
</reference>
<evidence type="ECO:0000256" key="1">
    <source>
        <dbReference type="ARBA" id="ARBA00004370"/>
    </source>
</evidence>
<evidence type="ECO:0000256" key="8">
    <source>
        <dbReference type="ARBA" id="ARBA00023136"/>
    </source>
</evidence>